<gene>
    <name evidence="2" type="ORF">FCL38_28920</name>
    <name evidence="1" type="ORF">FHS02_005007</name>
</gene>
<accession>A0A4P8HYC5</accession>
<dbReference type="RefSeq" id="WP_137316768.1">
    <property type="nucleotide sequence ID" value="NZ_CP040017.1"/>
</dbReference>
<sequence>MHHALNDSFLRLTQNPLVFADGSPKFVCPTAVTGDPYFTWSKNALEEVIPLLEKLFPYYEIDYAIWDTDQLNAWICPRAANQYVIAVSKGALIEFVKSGNVFFQQLSAVGITEKESALFGIFAGLPCPSGGILEGRTAEVFAVGAISAILGHELGHAHERQFEVEESQNEPVLVNHGAEFAADFWGVRVANRFLSGFFDIAREGAEESPYVFAADLLQAQFVLQAFSCLDRVDLRSPWAPVDPEDIDDTHPIDAARLHFAAKGLADCLIEDNGRPQEIAESISIMALERVLQLHQRKLLLETANTNELALKTLLERYDEAEQYLPRVRERYALWLNGSGAFDSADKKEKPE</sequence>
<organism evidence="1 4">
    <name type="scientific">Pseudoduganella umbonata</name>
    <dbReference type="NCBI Taxonomy" id="864828"/>
    <lineage>
        <taxon>Bacteria</taxon>
        <taxon>Pseudomonadati</taxon>
        <taxon>Pseudomonadota</taxon>
        <taxon>Betaproteobacteria</taxon>
        <taxon>Burkholderiales</taxon>
        <taxon>Oxalobacteraceae</taxon>
        <taxon>Telluria group</taxon>
        <taxon>Pseudoduganella</taxon>
    </lineage>
</organism>
<dbReference type="Proteomes" id="UP000584325">
    <property type="component" value="Unassembled WGS sequence"/>
</dbReference>
<reference evidence="1 4" key="2">
    <citation type="submission" date="2020-08" db="EMBL/GenBank/DDBJ databases">
        <title>Genomic Encyclopedia of Type Strains, Phase III (KMG-III): the genomes of soil and plant-associated and newly described type strains.</title>
        <authorList>
            <person name="Whitman W."/>
        </authorList>
    </citation>
    <scope>NUCLEOTIDE SEQUENCE [LARGE SCALE GENOMIC DNA]</scope>
    <source>
        <strain evidence="1 4">CECT 7753</strain>
    </source>
</reference>
<evidence type="ECO:0000313" key="4">
    <source>
        <dbReference type="Proteomes" id="UP000584325"/>
    </source>
</evidence>
<reference evidence="2 3" key="1">
    <citation type="submission" date="2019-05" db="EMBL/GenBank/DDBJ databases">
        <title>Draft Genome Sequences of Six Type Strains of the Genus Massilia.</title>
        <authorList>
            <person name="Miess H."/>
            <person name="Frediansyhah A."/>
            <person name="Gross H."/>
        </authorList>
    </citation>
    <scope>NUCLEOTIDE SEQUENCE [LARGE SCALE GENOMIC DNA]</scope>
    <source>
        <strain evidence="2 3">DSMZ 26121</strain>
    </source>
</reference>
<protein>
    <submittedName>
        <fullName evidence="1">Uncharacterized protein</fullName>
    </submittedName>
</protein>
<name>A0A4P8HYC5_9BURK</name>
<dbReference type="EMBL" id="CP040017">
    <property type="protein sequence ID" value="QCP13992.1"/>
    <property type="molecule type" value="Genomic_DNA"/>
</dbReference>
<dbReference type="AlphaFoldDB" id="A0A4P8HYC5"/>
<keyword evidence="3" id="KW-1185">Reference proteome</keyword>
<evidence type="ECO:0000313" key="2">
    <source>
        <dbReference type="EMBL" id="QCP13992.1"/>
    </source>
</evidence>
<dbReference type="Proteomes" id="UP000298763">
    <property type="component" value="Chromosome"/>
</dbReference>
<proteinExistence type="predicted"/>
<dbReference type="EMBL" id="JACHXS010000011">
    <property type="protein sequence ID" value="MBB3224148.1"/>
    <property type="molecule type" value="Genomic_DNA"/>
</dbReference>
<evidence type="ECO:0000313" key="3">
    <source>
        <dbReference type="Proteomes" id="UP000298763"/>
    </source>
</evidence>
<evidence type="ECO:0000313" key="1">
    <source>
        <dbReference type="EMBL" id="MBB3224148.1"/>
    </source>
</evidence>